<gene>
    <name evidence="1" type="ORF">PPTG_22341</name>
</gene>
<dbReference type="EMBL" id="KI669575">
    <property type="protein sequence ID" value="ETN13352.1"/>
    <property type="molecule type" value="Genomic_DNA"/>
</dbReference>
<proteinExistence type="predicted"/>
<accession>W2QJM1</accession>
<reference evidence="1 2" key="2">
    <citation type="submission" date="2013-11" db="EMBL/GenBank/DDBJ databases">
        <title>The Genome Sequence of Phytophthora parasitica INRA-310.</title>
        <authorList>
            <consortium name="The Broad Institute Genomics Platform"/>
            <person name="Russ C."/>
            <person name="Tyler B."/>
            <person name="Panabieres F."/>
            <person name="Shan W."/>
            <person name="Tripathy S."/>
            <person name="Grunwald N."/>
            <person name="Machado M."/>
            <person name="Johnson C.S."/>
            <person name="Arredondo F."/>
            <person name="Hong C."/>
            <person name="Coffey M."/>
            <person name="Young S.K."/>
            <person name="Zeng Q."/>
            <person name="Gargeya S."/>
            <person name="Fitzgerald M."/>
            <person name="Abouelleil A."/>
            <person name="Alvarado L."/>
            <person name="Chapman S.B."/>
            <person name="Gainer-Dewar J."/>
            <person name="Goldberg J."/>
            <person name="Griggs A."/>
            <person name="Gujja S."/>
            <person name="Hansen M."/>
            <person name="Howarth C."/>
            <person name="Imamovic A."/>
            <person name="Ireland A."/>
            <person name="Larimer J."/>
            <person name="McCowan C."/>
            <person name="Murphy C."/>
            <person name="Pearson M."/>
            <person name="Poon T.W."/>
            <person name="Priest M."/>
            <person name="Roberts A."/>
            <person name="Saif S."/>
            <person name="Shea T."/>
            <person name="Sykes S."/>
            <person name="Wortman J."/>
            <person name="Nusbaum C."/>
            <person name="Birren B."/>
        </authorList>
    </citation>
    <scope>NUCLEOTIDE SEQUENCE [LARGE SCALE GENOMIC DNA]</scope>
    <source>
        <strain evidence="1 2">INRA-310</strain>
    </source>
</reference>
<dbReference type="GeneID" id="20190940"/>
<dbReference type="RefSeq" id="XP_008901629.1">
    <property type="nucleotide sequence ID" value="XM_008903381.1"/>
</dbReference>
<dbReference type="Proteomes" id="UP000018817">
    <property type="component" value="Unassembled WGS sequence"/>
</dbReference>
<protein>
    <submittedName>
        <fullName evidence="1">Uncharacterized protein</fullName>
    </submittedName>
</protein>
<dbReference type="AlphaFoldDB" id="W2QJM1"/>
<sequence length="137" mass="15602">MSTFVQAPGFMYELPRRLVGVHKLRDENTVSDQMRSVTLEICVPIPFLASVDTPLTTPSLTTPLFDRYAAVSRLEQGSREKVIATYKHFLWRSDSCSQGAIQVPTRLEVVIESTVRSNQPRIMRWCTLLHLAFLFST</sequence>
<evidence type="ECO:0000313" key="1">
    <source>
        <dbReference type="EMBL" id="ETN13352.1"/>
    </source>
</evidence>
<name>W2QJM1_PHYN3</name>
<reference evidence="2" key="1">
    <citation type="submission" date="2011-12" db="EMBL/GenBank/DDBJ databases">
        <authorList>
            <consortium name="The Broad Institute Genome Sequencing Platform"/>
            <person name="Russ C."/>
            <person name="Tyler B."/>
            <person name="Panabieres F."/>
            <person name="Shan W."/>
            <person name="Tripathy S."/>
            <person name="Grunwald N."/>
            <person name="Machado M."/>
            <person name="Young S.K."/>
            <person name="Zeng Q."/>
            <person name="Gargeya S."/>
            <person name="Fitzgerald M."/>
            <person name="Haas B."/>
            <person name="Abouelleil A."/>
            <person name="Alvarado L."/>
            <person name="Arachchi H.M."/>
            <person name="Berlin A."/>
            <person name="Chapman S.B."/>
            <person name="Gearin G."/>
            <person name="Goldberg J."/>
            <person name="Griggs A."/>
            <person name="Gujja S."/>
            <person name="Hansen M."/>
            <person name="Heiman D."/>
            <person name="Howarth C."/>
            <person name="Larimer J."/>
            <person name="Lui A."/>
            <person name="MacDonald P.J.P."/>
            <person name="McCowen C."/>
            <person name="Montmayeur A."/>
            <person name="Murphy C."/>
            <person name="Neiman D."/>
            <person name="Pearson M."/>
            <person name="Priest M."/>
            <person name="Roberts A."/>
            <person name="Saif S."/>
            <person name="Shea T."/>
            <person name="Sisk P."/>
            <person name="Stolte C."/>
            <person name="Sykes S."/>
            <person name="Wortman J."/>
            <person name="Nusbaum C."/>
            <person name="Birren B."/>
        </authorList>
    </citation>
    <scope>NUCLEOTIDE SEQUENCE [LARGE SCALE GENOMIC DNA]</scope>
    <source>
        <strain evidence="2">INRA-310</strain>
    </source>
</reference>
<organism evidence="1 2">
    <name type="scientific">Phytophthora nicotianae (strain INRA-310)</name>
    <name type="common">Phytophthora parasitica</name>
    <dbReference type="NCBI Taxonomy" id="761204"/>
    <lineage>
        <taxon>Eukaryota</taxon>
        <taxon>Sar</taxon>
        <taxon>Stramenopiles</taxon>
        <taxon>Oomycota</taxon>
        <taxon>Peronosporomycetes</taxon>
        <taxon>Peronosporales</taxon>
        <taxon>Peronosporaceae</taxon>
        <taxon>Phytophthora</taxon>
    </lineage>
</organism>
<evidence type="ECO:0000313" key="2">
    <source>
        <dbReference type="Proteomes" id="UP000018817"/>
    </source>
</evidence>
<dbReference type="VEuPathDB" id="FungiDB:PPTG_22341"/>